<feature type="compositionally biased region" description="Basic and acidic residues" evidence="1">
    <location>
        <begin position="19"/>
        <end position="40"/>
    </location>
</feature>
<gene>
    <name evidence="3 4" type="primary">LOC111088147</name>
</gene>
<feature type="compositionally biased region" description="Low complexity" evidence="1">
    <location>
        <begin position="145"/>
        <end position="155"/>
    </location>
</feature>
<feature type="compositionally biased region" description="Basic and acidic residues" evidence="1">
    <location>
        <begin position="78"/>
        <end position="94"/>
    </location>
</feature>
<feature type="compositionally biased region" description="Polar residues" evidence="1">
    <location>
        <begin position="95"/>
        <end position="106"/>
    </location>
</feature>
<name>A0ABM1TAV9_LIMPO</name>
<feature type="region of interest" description="Disordered" evidence="1">
    <location>
        <begin position="192"/>
        <end position="220"/>
    </location>
</feature>
<dbReference type="RefSeq" id="XP_022253015.1">
    <property type="nucleotide sequence ID" value="XM_022397307.1"/>
</dbReference>
<feature type="region of interest" description="Disordered" evidence="1">
    <location>
        <begin position="16"/>
        <end position="40"/>
    </location>
</feature>
<accession>A0ABM1TAV9</accession>
<evidence type="ECO:0000313" key="4">
    <source>
        <dbReference type="RefSeq" id="XP_022253016.1"/>
    </source>
</evidence>
<dbReference type="Proteomes" id="UP000694941">
    <property type="component" value="Unplaced"/>
</dbReference>
<evidence type="ECO:0000313" key="2">
    <source>
        <dbReference type="Proteomes" id="UP000694941"/>
    </source>
</evidence>
<reference evidence="3 4" key="1">
    <citation type="submission" date="2025-05" db="UniProtKB">
        <authorList>
            <consortium name="RefSeq"/>
        </authorList>
    </citation>
    <scope>IDENTIFICATION</scope>
    <source>
        <tissue evidence="3 4">Muscle</tissue>
    </source>
</reference>
<evidence type="ECO:0000313" key="3">
    <source>
        <dbReference type="RefSeq" id="XP_022253015.1"/>
    </source>
</evidence>
<feature type="compositionally biased region" description="Polar residues" evidence="1">
    <location>
        <begin position="198"/>
        <end position="214"/>
    </location>
</feature>
<sequence length="303" mass="33841">MKNTDYEKEDFCKIQNTEMAKEKTPVSKPDQNVDKERSIEDGVKNCVASVSVTDNNMIRDIQERKSGCSKIGNLSSGEKPEPRFQEGSRKKDQTQSKTSWRSQSFTEHGFHRKRPQLSVSDLPRKPSHLTRSPSGGFGFQRKGLSTHSSSSSHSSGEARFSISSYRPRLHSDSFPEQGCLLPRGLKDQHAAHRCGWSESDSGSGVSPAEGQTSPGFHDEGAVVPSSVCTFDLSKKSDKVSKMQKRKESKFEVFVPLCDVQQSLKKGEVIEGVLKMNPKDYKDSYISAPIILGRSDGHLYWRHK</sequence>
<organism evidence="2 3">
    <name type="scientific">Limulus polyphemus</name>
    <name type="common">Atlantic horseshoe crab</name>
    <dbReference type="NCBI Taxonomy" id="6850"/>
    <lineage>
        <taxon>Eukaryota</taxon>
        <taxon>Metazoa</taxon>
        <taxon>Ecdysozoa</taxon>
        <taxon>Arthropoda</taxon>
        <taxon>Chelicerata</taxon>
        <taxon>Merostomata</taxon>
        <taxon>Xiphosura</taxon>
        <taxon>Limulidae</taxon>
        <taxon>Limulus</taxon>
    </lineage>
</organism>
<feature type="region of interest" description="Disordered" evidence="1">
    <location>
        <begin position="61"/>
        <end position="159"/>
    </location>
</feature>
<dbReference type="Gene3D" id="2.40.50.690">
    <property type="match status" value="1"/>
</dbReference>
<protein>
    <submittedName>
        <fullName evidence="3 4">Uncharacterized protein LOC111088147 isoform X1</fullName>
    </submittedName>
</protein>
<dbReference type="GeneID" id="111088147"/>
<proteinExistence type="predicted"/>
<dbReference type="RefSeq" id="XP_022253016.1">
    <property type="nucleotide sequence ID" value="XM_022397308.1"/>
</dbReference>
<keyword evidence="2" id="KW-1185">Reference proteome</keyword>
<evidence type="ECO:0000256" key="1">
    <source>
        <dbReference type="SAM" id="MobiDB-lite"/>
    </source>
</evidence>